<dbReference type="PANTHER" id="PTHR43200">
    <property type="entry name" value="PHOSPHATASE"/>
    <property type="match status" value="1"/>
</dbReference>
<dbReference type="InterPro" id="IPR020583">
    <property type="entry name" value="Inositol_monoP_metal-BS"/>
</dbReference>
<feature type="binding site" evidence="11">
    <location>
        <position position="71"/>
    </location>
    <ligand>
        <name>Mg(2+)</name>
        <dbReference type="ChEBI" id="CHEBI:18420"/>
        <label>1</label>
        <note>catalytic</note>
    </ligand>
</feature>
<evidence type="ECO:0000256" key="10">
    <source>
        <dbReference type="ARBA" id="ARBA00030730"/>
    </source>
</evidence>
<dbReference type="PROSITE" id="PS00629">
    <property type="entry name" value="IMP_1"/>
    <property type="match status" value="1"/>
</dbReference>
<dbReference type="FunFam" id="3.30.540.10:FF:000003">
    <property type="entry name" value="Inositol-1-monophosphatase"/>
    <property type="match status" value="1"/>
</dbReference>
<keyword evidence="13" id="KW-1185">Reference proteome</keyword>
<protein>
    <recommendedName>
        <fullName evidence="9">Nus factor SuhB</fullName>
        <ecNumber evidence="4">3.1.3.25</ecNumber>
    </recommendedName>
    <alternativeName>
        <fullName evidence="10">Inositol-1-monophosphatase</fullName>
    </alternativeName>
</protein>
<evidence type="ECO:0000256" key="2">
    <source>
        <dbReference type="ARBA" id="ARBA00001946"/>
    </source>
</evidence>
<evidence type="ECO:0000256" key="4">
    <source>
        <dbReference type="ARBA" id="ARBA00013106"/>
    </source>
</evidence>
<keyword evidence="5 11" id="KW-0479">Metal-binding</keyword>
<evidence type="ECO:0000256" key="6">
    <source>
        <dbReference type="ARBA" id="ARBA00022801"/>
    </source>
</evidence>
<evidence type="ECO:0000256" key="8">
    <source>
        <dbReference type="ARBA" id="ARBA00022842"/>
    </source>
</evidence>
<comment type="similarity">
    <text evidence="3">Belongs to the inositol monophosphatase superfamily.</text>
</comment>
<dbReference type="GO" id="GO:0031564">
    <property type="term" value="P:transcription antitermination"/>
    <property type="evidence" value="ECO:0007669"/>
    <property type="project" value="UniProtKB-KW"/>
</dbReference>
<dbReference type="AlphaFoldDB" id="A0A370DIW4"/>
<dbReference type="PRINTS" id="PR00377">
    <property type="entry name" value="IMPHPHTASES"/>
</dbReference>
<comment type="caution">
    <text evidence="12">The sequence shown here is derived from an EMBL/GenBank/DDBJ whole genome shotgun (WGS) entry which is preliminary data.</text>
</comment>
<dbReference type="InterPro" id="IPR000760">
    <property type="entry name" value="Inositol_monophosphatase-like"/>
</dbReference>
<reference evidence="12 13" key="1">
    <citation type="journal article" date="2018" name="ISME J.">
        <title>Endosymbiont genomes yield clues of tubeworm success.</title>
        <authorList>
            <person name="Li Y."/>
            <person name="Liles M.R."/>
            <person name="Halanych K.M."/>
        </authorList>
    </citation>
    <scope>NUCLEOTIDE SEQUENCE [LARGE SCALE GENOMIC DNA]</scope>
    <source>
        <strain evidence="12">A1464</strain>
    </source>
</reference>
<evidence type="ECO:0000256" key="1">
    <source>
        <dbReference type="ARBA" id="ARBA00001033"/>
    </source>
</evidence>
<keyword evidence="6" id="KW-0378">Hydrolase</keyword>
<evidence type="ECO:0000256" key="3">
    <source>
        <dbReference type="ARBA" id="ARBA00009759"/>
    </source>
</evidence>
<dbReference type="SUPFAM" id="SSF56655">
    <property type="entry name" value="Carbohydrate phosphatase"/>
    <property type="match status" value="1"/>
</dbReference>
<sequence length="264" mass="29372">MPSQKQINEFSSFAHKVADAVGEIHRKYYRQPVSTEYKDDSSPVTQVDKESEALMREMVMKRFPEHGILGEEYPPHQPDAEFVWVIDPVDGTKYFMTGHPTFALLLGLAYQGEFILGVIDQAISRERWIGADGAGTYLNGELIHTRKCASIDKAIIARAGFEWHTEGRDHYIDKVWKATHWAQWGVAPYDYGLLAAGHLDVVITAGPLVHDYAALGPIINNAGGLVTDWFGNKLTLNSPNHVIATGNPKLMQELISILNFPADG</sequence>
<feature type="binding site" evidence="11">
    <location>
        <position position="87"/>
    </location>
    <ligand>
        <name>Mg(2+)</name>
        <dbReference type="ChEBI" id="CHEBI:18420"/>
        <label>1</label>
        <note>catalytic</note>
    </ligand>
</feature>
<feature type="binding site" evidence="11">
    <location>
        <position position="90"/>
    </location>
    <ligand>
        <name>Mg(2+)</name>
        <dbReference type="ChEBI" id="CHEBI:18420"/>
        <label>2</label>
    </ligand>
</feature>
<dbReference type="GO" id="GO:0052834">
    <property type="term" value="F:inositol monophosphate phosphatase activity"/>
    <property type="evidence" value="ECO:0007669"/>
    <property type="project" value="UniProtKB-EC"/>
</dbReference>
<evidence type="ECO:0000256" key="7">
    <source>
        <dbReference type="ARBA" id="ARBA00022814"/>
    </source>
</evidence>
<keyword evidence="8 11" id="KW-0460">Magnesium</keyword>
<comment type="catalytic activity">
    <reaction evidence="1">
        <text>a myo-inositol phosphate + H2O = myo-inositol + phosphate</text>
        <dbReference type="Rhea" id="RHEA:24056"/>
        <dbReference type="ChEBI" id="CHEBI:15377"/>
        <dbReference type="ChEBI" id="CHEBI:17268"/>
        <dbReference type="ChEBI" id="CHEBI:43474"/>
        <dbReference type="ChEBI" id="CHEBI:84139"/>
        <dbReference type="EC" id="3.1.3.25"/>
    </reaction>
</comment>
<dbReference type="Proteomes" id="UP000254266">
    <property type="component" value="Unassembled WGS sequence"/>
</dbReference>
<accession>A0A370DIW4</accession>
<feature type="binding site" evidence="11">
    <location>
        <position position="211"/>
    </location>
    <ligand>
        <name>Mg(2+)</name>
        <dbReference type="ChEBI" id="CHEBI:18420"/>
        <label>1</label>
        <note>catalytic</note>
    </ligand>
</feature>
<dbReference type="Gene3D" id="3.30.540.10">
    <property type="entry name" value="Fructose-1,6-Bisphosphatase, subunit A, domain 1"/>
    <property type="match status" value="1"/>
</dbReference>
<dbReference type="GO" id="GO:0000105">
    <property type="term" value="P:L-histidine biosynthetic process"/>
    <property type="evidence" value="ECO:0007669"/>
    <property type="project" value="TreeGrafter"/>
</dbReference>
<dbReference type="EC" id="3.1.3.25" evidence="4"/>
<dbReference type="Gene3D" id="3.40.190.80">
    <property type="match status" value="1"/>
</dbReference>
<dbReference type="GO" id="GO:0046872">
    <property type="term" value="F:metal ion binding"/>
    <property type="evidence" value="ECO:0007669"/>
    <property type="project" value="UniProtKB-KW"/>
</dbReference>
<evidence type="ECO:0000256" key="5">
    <source>
        <dbReference type="ARBA" id="ARBA00022723"/>
    </source>
</evidence>
<keyword evidence="7" id="KW-0805">Transcription regulation</keyword>
<dbReference type="PANTHER" id="PTHR43200:SF6">
    <property type="entry name" value="3'(2'),5'-BISPHOSPHATE NUCLEOTIDASE"/>
    <property type="match status" value="1"/>
</dbReference>
<name>A0A370DIW4_9GAMM</name>
<evidence type="ECO:0000313" key="13">
    <source>
        <dbReference type="Proteomes" id="UP000254266"/>
    </source>
</evidence>
<organism evidence="12 13">
    <name type="scientific">endosymbiont of Galathealinum brachiosum</name>
    <dbReference type="NCBI Taxonomy" id="2200906"/>
    <lineage>
        <taxon>Bacteria</taxon>
        <taxon>Pseudomonadati</taxon>
        <taxon>Pseudomonadota</taxon>
        <taxon>Gammaproteobacteria</taxon>
        <taxon>sulfur-oxidizing symbionts</taxon>
    </lineage>
</organism>
<dbReference type="EMBL" id="QFXC01000007">
    <property type="protein sequence ID" value="RDH84858.1"/>
    <property type="molecule type" value="Genomic_DNA"/>
</dbReference>
<evidence type="ECO:0000313" key="12">
    <source>
        <dbReference type="EMBL" id="RDH84858.1"/>
    </source>
</evidence>
<comment type="cofactor">
    <cofactor evidence="2 11">
        <name>Mg(2+)</name>
        <dbReference type="ChEBI" id="CHEBI:18420"/>
    </cofactor>
</comment>
<dbReference type="InterPro" id="IPR051090">
    <property type="entry name" value="Inositol_monoP_superfamily"/>
</dbReference>
<proteinExistence type="inferred from homology"/>
<dbReference type="Pfam" id="PF00459">
    <property type="entry name" value="Inositol_P"/>
    <property type="match status" value="1"/>
</dbReference>
<gene>
    <name evidence="12" type="ORF">DIZ80_05175</name>
</gene>
<keyword evidence="7" id="KW-0804">Transcription</keyword>
<keyword evidence="7" id="KW-0889">Transcription antitermination</keyword>
<evidence type="ECO:0000256" key="11">
    <source>
        <dbReference type="PIRSR" id="PIRSR600760-2"/>
    </source>
</evidence>
<evidence type="ECO:0000256" key="9">
    <source>
        <dbReference type="ARBA" id="ARBA00023884"/>
    </source>
</evidence>